<dbReference type="AlphaFoldDB" id="A0AAW1LAQ9"/>
<evidence type="ECO:0000313" key="2">
    <source>
        <dbReference type="Proteomes" id="UP001458880"/>
    </source>
</evidence>
<dbReference type="EMBL" id="JASPKY010000135">
    <property type="protein sequence ID" value="KAK9731289.1"/>
    <property type="molecule type" value="Genomic_DNA"/>
</dbReference>
<proteinExistence type="predicted"/>
<gene>
    <name evidence="1" type="ORF">QE152_g13802</name>
</gene>
<name>A0AAW1LAQ9_POPJA</name>
<keyword evidence="2" id="KW-1185">Reference proteome</keyword>
<dbReference type="Proteomes" id="UP001458880">
    <property type="component" value="Unassembled WGS sequence"/>
</dbReference>
<reference evidence="1 2" key="1">
    <citation type="journal article" date="2024" name="BMC Genomics">
        <title>De novo assembly and annotation of Popillia japonica's genome with initial clues to its potential as an invasive pest.</title>
        <authorList>
            <person name="Cucini C."/>
            <person name="Boschi S."/>
            <person name="Funari R."/>
            <person name="Cardaioli E."/>
            <person name="Iannotti N."/>
            <person name="Marturano G."/>
            <person name="Paoli F."/>
            <person name="Bruttini M."/>
            <person name="Carapelli A."/>
            <person name="Frati F."/>
            <person name="Nardi F."/>
        </authorList>
    </citation>
    <scope>NUCLEOTIDE SEQUENCE [LARGE SCALE GENOMIC DNA]</scope>
    <source>
        <strain evidence="1">DMR45628</strain>
    </source>
</reference>
<protein>
    <submittedName>
        <fullName evidence="1">Uncharacterized protein</fullName>
    </submittedName>
</protein>
<comment type="caution">
    <text evidence="1">The sequence shown here is derived from an EMBL/GenBank/DDBJ whole genome shotgun (WGS) entry which is preliminary data.</text>
</comment>
<accession>A0AAW1LAQ9</accession>
<sequence>MHVGCSTLHLQSQFIVITRCIVCYCFIKVPGRFNRKYGGIVGKLLLEFLWYKSYITKNYSRPQLHGILRSKKLNADCSICLIRNGRRRF</sequence>
<evidence type="ECO:0000313" key="1">
    <source>
        <dbReference type="EMBL" id="KAK9731289.1"/>
    </source>
</evidence>
<organism evidence="1 2">
    <name type="scientific">Popillia japonica</name>
    <name type="common">Japanese beetle</name>
    <dbReference type="NCBI Taxonomy" id="7064"/>
    <lineage>
        <taxon>Eukaryota</taxon>
        <taxon>Metazoa</taxon>
        <taxon>Ecdysozoa</taxon>
        <taxon>Arthropoda</taxon>
        <taxon>Hexapoda</taxon>
        <taxon>Insecta</taxon>
        <taxon>Pterygota</taxon>
        <taxon>Neoptera</taxon>
        <taxon>Endopterygota</taxon>
        <taxon>Coleoptera</taxon>
        <taxon>Polyphaga</taxon>
        <taxon>Scarabaeiformia</taxon>
        <taxon>Scarabaeidae</taxon>
        <taxon>Rutelinae</taxon>
        <taxon>Popillia</taxon>
    </lineage>
</organism>